<evidence type="ECO:0000313" key="5">
    <source>
        <dbReference type="EMBL" id="SDO34822.1"/>
    </source>
</evidence>
<dbReference type="GO" id="GO:0071949">
    <property type="term" value="F:FAD binding"/>
    <property type="evidence" value="ECO:0007669"/>
    <property type="project" value="InterPro"/>
</dbReference>
<evidence type="ECO:0000256" key="3">
    <source>
        <dbReference type="ARBA" id="ARBA00022827"/>
    </source>
</evidence>
<dbReference type="InterPro" id="IPR036188">
    <property type="entry name" value="FAD/NAD-bd_sf"/>
</dbReference>
<keyword evidence="3" id="KW-0274">FAD</keyword>
<dbReference type="InterPro" id="IPR050641">
    <property type="entry name" value="RIFMO-like"/>
</dbReference>
<keyword evidence="2" id="KW-0285">Flavoprotein</keyword>
<sequence>MTSVIETDVLIIGAGPAGLMAANELQKRDMDFICLEQRSGPSELSKALGIQARTLEIFELLGVHQEFLKKGYPGPGSKLHLGGENPSVVELYHINSQYPYLLIIPQSETESILEDHLSSLGGSVNREHEVVEVIEADEGAYVTAKHNGELKRYVAKYLLACDGAHSKVRQDLNVPFEGEDEGYTFFLGDVDVPALNEIYINMHLNDRGVVAFFPYKDGSYRVVGMNRAKQGLPHKDELSLEDLQESLNTVLSDPYQVENPKWLSYFGTAHRQVPNYRKGHVFFVGDAAHIHNPIGGQGMNLGLQDAANIVWKLDVVLKGYAKDSFLDSYHHERAPIGLDVLKETSRMLKIIDLQGAQGKIRNWTGKAALTQDWVQKKIANHLSNIYNEYEETSKNKALQDSSLSKEAIRAGERVPDHLLFFDGSTDKSVYPLIRTYGYVCFIYIDAQDESLIDEAYDFSKKVYEMYDGLIKVFLVAKGGTVRTNGDELPVIYDVHRHLGNKLGMKKGHTLFIRPDGHVAFHDSSSDLEKTLEKVRQFFS</sequence>
<evidence type="ECO:0000259" key="4">
    <source>
        <dbReference type="Pfam" id="PF01494"/>
    </source>
</evidence>
<dbReference type="InterPro" id="IPR002938">
    <property type="entry name" value="FAD-bd"/>
</dbReference>
<comment type="cofactor">
    <cofactor evidence="1">
        <name>FAD</name>
        <dbReference type="ChEBI" id="CHEBI:57692"/>
    </cofactor>
</comment>
<dbReference type="EMBL" id="FNIZ01000004">
    <property type="protein sequence ID" value="SDO34822.1"/>
    <property type="molecule type" value="Genomic_DNA"/>
</dbReference>
<evidence type="ECO:0000256" key="2">
    <source>
        <dbReference type="ARBA" id="ARBA00022630"/>
    </source>
</evidence>
<evidence type="ECO:0000256" key="1">
    <source>
        <dbReference type="ARBA" id="ARBA00001974"/>
    </source>
</evidence>
<proteinExistence type="predicted"/>
<dbReference type="AlphaFoldDB" id="A0A1H0ITY2"/>
<dbReference type="GO" id="GO:0016709">
    <property type="term" value="F:oxidoreductase activity, acting on paired donors, with incorporation or reduction of molecular oxygen, NAD(P)H as one donor, and incorporation of one atom of oxygen"/>
    <property type="evidence" value="ECO:0007669"/>
    <property type="project" value="UniProtKB-ARBA"/>
</dbReference>
<name>A0A1H0ITY2_HALAD</name>
<dbReference type="STRING" id="240303.SAMN05421677_104185"/>
<dbReference type="Proteomes" id="UP000198860">
    <property type="component" value="Unassembled WGS sequence"/>
</dbReference>
<evidence type="ECO:0000313" key="6">
    <source>
        <dbReference type="Proteomes" id="UP000198860"/>
    </source>
</evidence>
<gene>
    <name evidence="5" type="ORF">SAMN05421677_104185</name>
</gene>
<keyword evidence="6" id="KW-1185">Reference proteome</keyword>
<dbReference type="Pfam" id="PF01494">
    <property type="entry name" value="FAD_binding_3"/>
    <property type="match status" value="1"/>
</dbReference>
<organism evidence="5 6">
    <name type="scientific">Halobacillus aidingensis</name>
    <dbReference type="NCBI Taxonomy" id="240303"/>
    <lineage>
        <taxon>Bacteria</taxon>
        <taxon>Bacillati</taxon>
        <taxon>Bacillota</taxon>
        <taxon>Bacilli</taxon>
        <taxon>Bacillales</taxon>
        <taxon>Bacillaceae</taxon>
        <taxon>Halobacillus</taxon>
    </lineage>
</organism>
<dbReference type="SUPFAM" id="SSF51905">
    <property type="entry name" value="FAD/NAD(P)-binding domain"/>
    <property type="match status" value="1"/>
</dbReference>
<dbReference type="Gene3D" id="3.30.70.2450">
    <property type="match status" value="1"/>
</dbReference>
<protein>
    <submittedName>
        <fullName evidence="5">2-polyprenyl-6-methoxyphenol hydroxylase</fullName>
    </submittedName>
</protein>
<dbReference type="PRINTS" id="PR00420">
    <property type="entry name" value="RNGMNOXGNASE"/>
</dbReference>
<dbReference type="PANTHER" id="PTHR43004:SF19">
    <property type="entry name" value="BINDING MONOOXYGENASE, PUTATIVE (JCVI)-RELATED"/>
    <property type="match status" value="1"/>
</dbReference>
<dbReference type="RefSeq" id="WP_089651594.1">
    <property type="nucleotide sequence ID" value="NZ_FNIZ01000004.1"/>
</dbReference>
<dbReference type="OrthoDB" id="9766816at2"/>
<dbReference type="Gene3D" id="3.50.50.60">
    <property type="entry name" value="FAD/NAD(P)-binding domain"/>
    <property type="match status" value="1"/>
</dbReference>
<feature type="domain" description="FAD-binding" evidence="4">
    <location>
        <begin position="6"/>
        <end position="343"/>
    </location>
</feature>
<accession>A0A1H0ITY2</accession>
<reference evidence="6" key="1">
    <citation type="submission" date="2016-10" db="EMBL/GenBank/DDBJ databases">
        <authorList>
            <person name="Varghese N."/>
            <person name="Submissions S."/>
        </authorList>
    </citation>
    <scope>NUCLEOTIDE SEQUENCE [LARGE SCALE GENOMIC DNA]</scope>
    <source>
        <strain evidence="6">CGMCC 1.3703</strain>
    </source>
</reference>
<dbReference type="Gene3D" id="3.40.30.120">
    <property type="match status" value="1"/>
</dbReference>
<dbReference type="PANTHER" id="PTHR43004">
    <property type="entry name" value="TRK SYSTEM POTASSIUM UPTAKE PROTEIN"/>
    <property type="match status" value="1"/>
</dbReference>